<protein>
    <submittedName>
        <fullName evidence="2">Uncharacterized protein</fullName>
    </submittedName>
</protein>
<dbReference type="RefSeq" id="WP_179727938.1">
    <property type="nucleotide sequence ID" value="NZ_BAABEF010000001.1"/>
</dbReference>
<comment type="caution">
    <text evidence="2">The sequence shown here is derived from an EMBL/GenBank/DDBJ whole genome shotgun (WGS) entry which is preliminary data.</text>
</comment>
<evidence type="ECO:0000313" key="3">
    <source>
        <dbReference type="Proteomes" id="UP000582231"/>
    </source>
</evidence>
<accession>A0A852RKQ4</accession>
<evidence type="ECO:0000256" key="1">
    <source>
        <dbReference type="SAM" id="SignalP"/>
    </source>
</evidence>
<proteinExistence type="predicted"/>
<sequence length="347" mass="36535">MLLRRSSTAVLGLLLLAPGLAACGGEAGGIEVGDVVPAANDAQFAGQGVESVVALPVGRLEVTAGKPVTEISAADTRDVTKVQAPEGSAFVPITWQYDAATFGALAGYLSTDTGPVVDLVADGASYRIPAPELTGEGSSSFYVLVSGNGADPEMDVDFDGVTQRVDLSNGEVEEGRAAPLYDITKPRAKRFPCSPDVAFDRTTVRPPDFSCTVTRPLDLPYAGDAWAADGHTWRVVTVRTKLGRWTEVSDDLTSGAIYYADTVRGSYRLGDTEAAHVIRNPANTACPDVADNGSCTTEFQVVFDVEGKPSRALSIEQHFPLRLATVYGDAKAEDSLDVTVTTSATLR</sequence>
<dbReference type="EMBL" id="JACCBF010000001">
    <property type="protein sequence ID" value="NYD31655.1"/>
    <property type="molecule type" value="Genomic_DNA"/>
</dbReference>
<dbReference type="AlphaFoldDB" id="A0A852RKQ4"/>
<gene>
    <name evidence="2" type="ORF">BJ958_003201</name>
</gene>
<organism evidence="2 3">
    <name type="scientific">Nocardioides kongjuensis</name>
    <dbReference type="NCBI Taxonomy" id="349522"/>
    <lineage>
        <taxon>Bacteria</taxon>
        <taxon>Bacillati</taxon>
        <taxon>Actinomycetota</taxon>
        <taxon>Actinomycetes</taxon>
        <taxon>Propionibacteriales</taxon>
        <taxon>Nocardioidaceae</taxon>
        <taxon>Nocardioides</taxon>
    </lineage>
</organism>
<dbReference type="Proteomes" id="UP000582231">
    <property type="component" value="Unassembled WGS sequence"/>
</dbReference>
<reference evidence="2 3" key="1">
    <citation type="submission" date="2020-07" db="EMBL/GenBank/DDBJ databases">
        <title>Sequencing the genomes of 1000 actinobacteria strains.</title>
        <authorList>
            <person name="Klenk H.-P."/>
        </authorList>
    </citation>
    <scope>NUCLEOTIDE SEQUENCE [LARGE SCALE GENOMIC DNA]</scope>
    <source>
        <strain evidence="2 3">DSM 19082</strain>
    </source>
</reference>
<feature type="chain" id="PRO_5032849086" evidence="1">
    <location>
        <begin position="22"/>
        <end position="347"/>
    </location>
</feature>
<name>A0A852RKQ4_9ACTN</name>
<dbReference type="PROSITE" id="PS51257">
    <property type="entry name" value="PROKAR_LIPOPROTEIN"/>
    <property type="match status" value="1"/>
</dbReference>
<evidence type="ECO:0000313" key="2">
    <source>
        <dbReference type="EMBL" id="NYD31655.1"/>
    </source>
</evidence>
<keyword evidence="1" id="KW-0732">Signal</keyword>
<feature type="signal peptide" evidence="1">
    <location>
        <begin position="1"/>
        <end position="21"/>
    </location>
</feature>
<keyword evidence="3" id="KW-1185">Reference proteome</keyword>